<evidence type="ECO:0000256" key="2">
    <source>
        <dbReference type="ARBA" id="ARBA00007447"/>
    </source>
</evidence>
<evidence type="ECO:0000256" key="3">
    <source>
        <dbReference type="ARBA" id="ARBA00022475"/>
    </source>
</evidence>
<name>A0A9P4LXF8_9PEZI</name>
<evidence type="ECO:0000256" key="6">
    <source>
        <dbReference type="ARBA" id="ARBA00022801"/>
    </source>
</evidence>
<feature type="active site" evidence="10">
    <location>
        <position position="228"/>
    </location>
</feature>
<protein>
    <submittedName>
        <fullName evidence="14">Acid protease</fullName>
    </submittedName>
</protein>
<feature type="active site" evidence="10">
    <location>
        <position position="42"/>
    </location>
</feature>
<evidence type="ECO:0000313" key="15">
    <source>
        <dbReference type="Proteomes" id="UP000799776"/>
    </source>
</evidence>
<dbReference type="InterPro" id="IPR034164">
    <property type="entry name" value="Pepsin-like_dom"/>
</dbReference>
<dbReference type="InterPro" id="IPR033121">
    <property type="entry name" value="PEPTIDASE_A1"/>
</dbReference>
<dbReference type="PRINTS" id="PR00792">
    <property type="entry name" value="PEPSIN"/>
</dbReference>
<dbReference type="OrthoDB" id="660550at2759"/>
<evidence type="ECO:0000313" key="14">
    <source>
        <dbReference type="EMBL" id="KAF2086041.1"/>
    </source>
</evidence>
<dbReference type="AlphaFoldDB" id="A0A9P4LXF8"/>
<keyword evidence="6 12" id="KW-0378">Hydrolase</keyword>
<evidence type="ECO:0000256" key="8">
    <source>
        <dbReference type="ARBA" id="ARBA00023180"/>
    </source>
</evidence>
<reference evidence="14" key="1">
    <citation type="journal article" date="2020" name="Stud. Mycol.">
        <title>101 Dothideomycetes genomes: a test case for predicting lifestyles and emergence of pathogens.</title>
        <authorList>
            <person name="Haridas S."/>
            <person name="Albert R."/>
            <person name="Binder M."/>
            <person name="Bloem J."/>
            <person name="Labutti K."/>
            <person name="Salamov A."/>
            <person name="Andreopoulos B."/>
            <person name="Baker S."/>
            <person name="Barry K."/>
            <person name="Bills G."/>
            <person name="Bluhm B."/>
            <person name="Cannon C."/>
            <person name="Castanera R."/>
            <person name="Culley D."/>
            <person name="Daum C."/>
            <person name="Ezra D."/>
            <person name="Gonzalez J."/>
            <person name="Henrissat B."/>
            <person name="Kuo A."/>
            <person name="Liang C."/>
            <person name="Lipzen A."/>
            <person name="Lutzoni F."/>
            <person name="Magnuson J."/>
            <person name="Mondo S."/>
            <person name="Nolan M."/>
            <person name="Ohm R."/>
            <person name="Pangilinan J."/>
            <person name="Park H.-J."/>
            <person name="Ramirez L."/>
            <person name="Alfaro M."/>
            <person name="Sun H."/>
            <person name="Tritt A."/>
            <person name="Yoshinaga Y."/>
            <person name="Zwiers L.-H."/>
            <person name="Turgeon B."/>
            <person name="Goodwin S."/>
            <person name="Spatafora J."/>
            <person name="Crous P."/>
            <person name="Grigoriev I."/>
        </authorList>
    </citation>
    <scope>NUCLEOTIDE SEQUENCE</scope>
    <source>
        <strain evidence="14">CBS 121410</strain>
    </source>
</reference>
<comment type="similarity">
    <text evidence="2 12">Belongs to the peptidase A1 family.</text>
</comment>
<dbReference type="FunFam" id="2.40.70.10:FF:000060">
    <property type="entry name" value="Aspartic-type endopeptidase ctsD"/>
    <property type="match status" value="1"/>
</dbReference>
<feature type="disulfide bond" evidence="11">
    <location>
        <begin position="55"/>
        <end position="60"/>
    </location>
</feature>
<dbReference type="InterPro" id="IPR021109">
    <property type="entry name" value="Peptidase_aspartic_dom_sf"/>
</dbReference>
<dbReference type="InterPro" id="IPR001969">
    <property type="entry name" value="Aspartic_peptidase_AS"/>
</dbReference>
<dbReference type="PROSITE" id="PS51767">
    <property type="entry name" value="PEPTIDASE_A1"/>
    <property type="match status" value="1"/>
</dbReference>
<feature type="non-terminal residue" evidence="14">
    <location>
        <position position="1"/>
    </location>
</feature>
<dbReference type="InterPro" id="IPR001461">
    <property type="entry name" value="Aspartic_peptidase_A1"/>
</dbReference>
<keyword evidence="11" id="KW-1015">Disulfide bond</keyword>
<keyword evidence="7" id="KW-0472">Membrane</keyword>
<dbReference type="Pfam" id="PF00026">
    <property type="entry name" value="Asp"/>
    <property type="match status" value="1"/>
</dbReference>
<dbReference type="EMBL" id="ML978726">
    <property type="protein sequence ID" value="KAF2086041.1"/>
    <property type="molecule type" value="Genomic_DNA"/>
</dbReference>
<evidence type="ECO:0000256" key="9">
    <source>
        <dbReference type="ARBA" id="ARBA00023288"/>
    </source>
</evidence>
<evidence type="ECO:0000259" key="13">
    <source>
        <dbReference type="PROSITE" id="PS51767"/>
    </source>
</evidence>
<dbReference type="PROSITE" id="PS00141">
    <property type="entry name" value="ASP_PROTEASE"/>
    <property type="match status" value="1"/>
</dbReference>
<dbReference type="GO" id="GO:0005886">
    <property type="term" value="C:plasma membrane"/>
    <property type="evidence" value="ECO:0007669"/>
    <property type="project" value="UniProtKB-SubCell"/>
</dbReference>
<dbReference type="Proteomes" id="UP000799776">
    <property type="component" value="Unassembled WGS sequence"/>
</dbReference>
<dbReference type="PANTHER" id="PTHR47966:SF75">
    <property type="entry name" value="ENDOPEPTIDASE (CTSD), PUTATIVE (AFU_ORTHOLOGUE AFUA_4G07040)-RELATED"/>
    <property type="match status" value="1"/>
</dbReference>
<dbReference type="PANTHER" id="PTHR47966">
    <property type="entry name" value="BETA-SITE APP-CLEAVING ENZYME, ISOFORM A-RELATED"/>
    <property type="match status" value="1"/>
</dbReference>
<sequence>IVTATAPTQTDSIGVDQDGTDYSYFSAFKFGDSPTSYYLLLDTGAANTWVMGSSCTSAACSAHNTLGPSDSSTLGISTASFSITYGTGAVNGTLAHDTLSFSHYVLPGFNFGLATETSADFSSYPMDGILGLGRAHSSTYSTGTIIDALSASSLIPHTLFGIHLSRSADSAPNNGVLTFGHVDPDIYTGAITYTPAINTTTGFWEVSLDDAAVAGTNLNMSNRTAIIDTGTSFVLIPTADAVALHAQIPGAAQQGGASGEIWTLPCSTTTQLELGFGGRMFNVSHLDYVGARLGNQTCQSNIIGRQTFGATQWLVGEVFLKNVYTVFDDGGQRVGFAELKEEG</sequence>
<dbReference type="GO" id="GO:0004190">
    <property type="term" value="F:aspartic-type endopeptidase activity"/>
    <property type="evidence" value="ECO:0007669"/>
    <property type="project" value="UniProtKB-KW"/>
</dbReference>
<gene>
    <name evidence="14" type="ORF">K490DRAFT_128</name>
</gene>
<keyword evidence="5 12" id="KW-0064">Aspartyl protease</keyword>
<comment type="subcellular location">
    <subcellularLocation>
        <location evidence="1">Cell membrane</location>
    </subcellularLocation>
</comment>
<dbReference type="CDD" id="cd05471">
    <property type="entry name" value="pepsin_like"/>
    <property type="match status" value="1"/>
</dbReference>
<evidence type="ECO:0000256" key="1">
    <source>
        <dbReference type="ARBA" id="ARBA00004236"/>
    </source>
</evidence>
<organism evidence="14 15">
    <name type="scientific">Saccharata proteae CBS 121410</name>
    <dbReference type="NCBI Taxonomy" id="1314787"/>
    <lineage>
        <taxon>Eukaryota</taxon>
        <taxon>Fungi</taxon>
        <taxon>Dikarya</taxon>
        <taxon>Ascomycota</taxon>
        <taxon>Pezizomycotina</taxon>
        <taxon>Dothideomycetes</taxon>
        <taxon>Dothideomycetes incertae sedis</taxon>
        <taxon>Botryosphaeriales</taxon>
        <taxon>Saccharataceae</taxon>
        <taxon>Saccharata</taxon>
    </lineage>
</organism>
<dbReference type="GO" id="GO:0006508">
    <property type="term" value="P:proteolysis"/>
    <property type="evidence" value="ECO:0007669"/>
    <property type="project" value="UniProtKB-KW"/>
</dbReference>
<keyword evidence="3" id="KW-1003">Cell membrane</keyword>
<keyword evidence="8" id="KW-0325">Glycoprotein</keyword>
<evidence type="ECO:0000256" key="12">
    <source>
        <dbReference type="RuleBase" id="RU000454"/>
    </source>
</evidence>
<keyword evidence="4 12" id="KW-0645">Protease</keyword>
<feature type="domain" description="Peptidase A1" evidence="13">
    <location>
        <begin position="24"/>
        <end position="337"/>
    </location>
</feature>
<evidence type="ECO:0000256" key="10">
    <source>
        <dbReference type="PIRSR" id="PIRSR601461-1"/>
    </source>
</evidence>
<evidence type="ECO:0000256" key="4">
    <source>
        <dbReference type="ARBA" id="ARBA00022670"/>
    </source>
</evidence>
<evidence type="ECO:0000256" key="11">
    <source>
        <dbReference type="PIRSR" id="PIRSR601461-2"/>
    </source>
</evidence>
<proteinExistence type="inferred from homology"/>
<comment type="caution">
    <text evidence="14">The sequence shown here is derived from an EMBL/GenBank/DDBJ whole genome shotgun (WGS) entry which is preliminary data.</text>
</comment>
<dbReference type="Gene3D" id="2.40.70.10">
    <property type="entry name" value="Acid Proteases"/>
    <property type="match status" value="2"/>
</dbReference>
<evidence type="ECO:0000256" key="7">
    <source>
        <dbReference type="ARBA" id="ARBA00023136"/>
    </source>
</evidence>
<accession>A0A9P4LXF8</accession>
<evidence type="ECO:0000256" key="5">
    <source>
        <dbReference type="ARBA" id="ARBA00022750"/>
    </source>
</evidence>
<keyword evidence="15" id="KW-1185">Reference proteome</keyword>
<dbReference type="SUPFAM" id="SSF50630">
    <property type="entry name" value="Acid proteases"/>
    <property type="match status" value="1"/>
</dbReference>
<keyword evidence="9" id="KW-0449">Lipoprotein</keyword>
<feature type="non-terminal residue" evidence="14">
    <location>
        <position position="343"/>
    </location>
</feature>